<gene>
    <name evidence="6" type="ordered locus">Rvan_1262</name>
</gene>
<feature type="domain" description="Caspase family p20" evidence="5">
    <location>
        <begin position="286"/>
        <end position="414"/>
    </location>
</feature>
<dbReference type="InterPro" id="IPR019734">
    <property type="entry name" value="TPR_rpt"/>
</dbReference>
<dbReference type="InterPro" id="IPR013105">
    <property type="entry name" value="TPR_2"/>
</dbReference>
<feature type="repeat" description="TPR" evidence="3">
    <location>
        <begin position="189"/>
        <end position="222"/>
    </location>
</feature>
<dbReference type="Proteomes" id="UP000001399">
    <property type="component" value="Chromosome"/>
</dbReference>
<dbReference type="EMBL" id="CP002292">
    <property type="protein sequence ID" value="ADP70524.1"/>
    <property type="molecule type" value="Genomic_DNA"/>
</dbReference>
<dbReference type="HOGENOM" id="CLU_010615_0_0_5"/>
<accession>E3I574</accession>
<dbReference type="GO" id="GO:0004197">
    <property type="term" value="F:cysteine-type endopeptidase activity"/>
    <property type="evidence" value="ECO:0007669"/>
    <property type="project" value="InterPro"/>
</dbReference>
<dbReference type="Pfam" id="PF13432">
    <property type="entry name" value="TPR_16"/>
    <property type="match status" value="1"/>
</dbReference>
<dbReference type="InterPro" id="IPR011990">
    <property type="entry name" value="TPR-like_helical_dom_sf"/>
</dbReference>
<dbReference type="SUPFAM" id="SSF52129">
    <property type="entry name" value="Caspase-like"/>
    <property type="match status" value="1"/>
</dbReference>
<evidence type="ECO:0000259" key="5">
    <source>
        <dbReference type="PROSITE" id="PS50208"/>
    </source>
</evidence>
<dbReference type="GO" id="GO:0006508">
    <property type="term" value="P:proteolysis"/>
    <property type="evidence" value="ECO:0007669"/>
    <property type="project" value="InterPro"/>
</dbReference>
<protein>
    <submittedName>
        <fullName evidence="6">Peptidase C14 caspase catalytic subunit p20</fullName>
    </submittedName>
</protein>
<dbReference type="STRING" id="648757.Rvan_1262"/>
<evidence type="ECO:0000313" key="6">
    <source>
        <dbReference type="EMBL" id="ADP70524.1"/>
    </source>
</evidence>
<dbReference type="OrthoDB" id="9816009at2"/>
<keyword evidence="1" id="KW-0677">Repeat</keyword>
<dbReference type="Pfam" id="PF13181">
    <property type="entry name" value="TPR_8"/>
    <property type="match status" value="1"/>
</dbReference>
<dbReference type="InterPro" id="IPR001309">
    <property type="entry name" value="Pept_C14_p20"/>
</dbReference>
<evidence type="ECO:0000256" key="4">
    <source>
        <dbReference type="SAM" id="SignalP"/>
    </source>
</evidence>
<evidence type="ECO:0000256" key="2">
    <source>
        <dbReference type="ARBA" id="ARBA00022803"/>
    </source>
</evidence>
<dbReference type="Pfam" id="PF00656">
    <property type="entry name" value="Peptidase_C14"/>
    <property type="match status" value="1"/>
</dbReference>
<keyword evidence="4" id="KW-0732">Signal</keyword>
<proteinExistence type="predicted"/>
<feature type="repeat" description="TPR" evidence="3">
    <location>
        <begin position="155"/>
        <end position="188"/>
    </location>
</feature>
<reference evidence="7" key="1">
    <citation type="journal article" date="2011" name="J. Bacteriol.">
        <title>Genome sequences of eight morphologically diverse alphaproteobacteria.</title>
        <authorList>
            <consortium name="US DOE Joint Genome Institute"/>
            <person name="Brown P.J."/>
            <person name="Kysela D.T."/>
            <person name="Buechlein A."/>
            <person name="Hemmerich C."/>
            <person name="Brun Y.V."/>
        </authorList>
    </citation>
    <scope>NUCLEOTIDE SEQUENCE [LARGE SCALE GENOMIC DNA]</scope>
    <source>
        <strain evidence="7">ATCC 17100 / ATH 3.1.1 / DSM 162 / LMG 4299</strain>
    </source>
</reference>
<dbReference type="eggNOG" id="COG0457">
    <property type="taxonomic scope" value="Bacteria"/>
</dbReference>
<dbReference type="AlphaFoldDB" id="E3I574"/>
<dbReference type="eggNOG" id="COG4249">
    <property type="taxonomic scope" value="Bacteria"/>
</dbReference>
<keyword evidence="7" id="KW-1185">Reference proteome</keyword>
<evidence type="ECO:0000256" key="3">
    <source>
        <dbReference type="PROSITE-ProRule" id="PRU00339"/>
    </source>
</evidence>
<feature type="repeat" description="TPR" evidence="3">
    <location>
        <begin position="88"/>
        <end position="121"/>
    </location>
</feature>
<dbReference type="InterPro" id="IPR052039">
    <property type="entry name" value="Caspase-related_regulators"/>
</dbReference>
<dbReference type="PANTHER" id="PTHR22576">
    <property type="entry name" value="MUCOSA ASSOCIATED LYMPHOID TISSUE LYMPHOMA TRANSLOCATION PROTEIN 1/PARACASPASE"/>
    <property type="match status" value="1"/>
</dbReference>
<dbReference type="PANTHER" id="PTHR22576:SF37">
    <property type="entry name" value="MUCOSA-ASSOCIATED LYMPHOID TISSUE LYMPHOMA TRANSLOCATION PROTEIN 1"/>
    <property type="match status" value="1"/>
</dbReference>
<dbReference type="InterPro" id="IPR029030">
    <property type="entry name" value="Caspase-like_dom_sf"/>
</dbReference>
<dbReference type="Pfam" id="PF07719">
    <property type="entry name" value="TPR_2"/>
    <property type="match status" value="1"/>
</dbReference>
<dbReference type="Gene3D" id="1.25.40.10">
    <property type="entry name" value="Tetratricopeptide repeat domain"/>
    <property type="match status" value="3"/>
</dbReference>
<keyword evidence="2 3" id="KW-0802">TPR repeat</keyword>
<dbReference type="Gene3D" id="3.40.50.1460">
    <property type="match status" value="1"/>
</dbReference>
<dbReference type="RefSeq" id="WP_013418927.1">
    <property type="nucleotide sequence ID" value="NC_014664.1"/>
</dbReference>
<dbReference type="PROSITE" id="PS50293">
    <property type="entry name" value="TPR_REGION"/>
    <property type="match status" value="2"/>
</dbReference>
<sequence>MRALFLAVALMVTGSGAAWADTKADCESGRDDDHSLRACTLIIDGKATGNKVVAYIKRGDVYVYGDDKKYDLAIADYSNAIRLAPKDYSAYYQRGYAYAMKEERDRAIADYSEAIRIYSTNNGIYYRRGIVYKEMGDLDRALADLNEAIRLEQDSSNYTERAEIYAKKGELDRAIADYSEAIRLNPKYDNLYKWRGEIYEKRGDLDHAIADFSKVISLDPKYDSYYRARGDIYEKKGDYDRAIADYREAVRLDPNYSTARKRLAAIEQAAKDAQAAPAPAQTRPLGRRVALVIGNSAYDAVTTLPNARKDAEAIASKLGALGFAVTAKYDLPLAGMKQALAAFETTARDADWALVYYAGHGIELKGENWLIPKDGQLLRDNDVPDETVSLNRVLDRMKRARFRVVLLDACRNNPFLPRMEMGTATRAVDRGLGRIEPGRGEVVFYAAQAGTLASDGDGANSPFAAAILRHIGEDLELNRFFRRVTSTVQTATKDAQQPFVYGSIPDEDFYFKPPK</sequence>
<dbReference type="KEGG" id="rva:Rvan_1262"/>
<evidence type="ECO:0000256" key="1">
    <source>
        <dbReference type="ARBA" id="ARBA00022737"/>
    </source>
</evidence>
<dbReference type="PROSITE" id="PS50005">
    <property type="entry name" value="TPR"/>
    <property type="match status" value="4"/>
</dbReference>
<feature type="repeat" description="TPR" evidence="3">
    <location>
        <begin position="223"/>
        <end position="256"/>
    </location>
</feature>
<organism evidence="6 7">
    <name type="scientific">Rhodomicrobium vannielii (strain ATCC 17100 / DSM 162 / LMG 4299 / NCIMB 10020 / ATH 3.1.1)</name>
    <dbReference type="NCBI Taxonomy" id="648757"/>
    <lineage>
        <taxon>Bacteria</taxon>
        <taxon>Pseudomonadati</taxon>
        <taxon>Pseudomonadota</taxon>
        <taxon>Alphaproteobacteria</taxon>
        <taxon>Hyphomicrobiales</taxon>
        <taxon>Hyphomicrobiaceae</taxon>
        <taxon>Rhodomicrobium</taxon>
    </lineage>
</organism>
<dbReference type="SUPFAM" id="SSF48452">
    <property type="entry name" value="TPR-like"/>
    <property type="match status" value="1"/>
</dbReference>
<dbReference type="Pfam" id="PF13414">
    <property type="entry name" value="TPR_11"/>
    <property type="match status" value="1"/>
</dbReference>
<feature type="chain" id="PRO_5003171844" evidence="4">
    <location>
        <begin position="21"/>
        <end position="515"/>
    </location>
</feature>
<dbReference type="SMART" id="SM00028">
    <property type="entry name" value="TPR"/>
    <property type="match status" value="6"/>
</dbReference>
<evidence type="ECO:0000313" key="7">
    <source>
        <dbReference type="Proteomes" id="UP000001399"/>
    </source>
</evidence>
<dbReference type="PROSITE" id="PS50208">
    <property type="entry name" value="CASPASE_P20"/>
    <property type="match status" value="1"/>
</dbReference>
<dbReference type="InterPro" id="IPR011600">
    <property type="entry name" value="Pept_C14_caspase"/>
</dbReference>
<name>E3I574_RHOVT</name>
<feature type="signal peptide" evidence="4">
    <location>
        <begin position="1"/>
        <end position="20"/>
    </location>
</feature>